<dbReference type="Pfam" id="PF01451">
    <property type="entry name" value="LMWPc"/>
    <property type="match status" value="1"/>
</dbReference>
<keyword evidence="4" id="KW-0904">Protein phosphatase</keyword>
<sequence>MRAKAPHLTVDSAGTAGWHQGKAPDTRARAEGARRGYVYDDLRARQVTRADFERFDVIYAMDHDNLADLRAIADGPARLELFLGDTDVPDPYYDNSFPRMFDLIEARCDALLRG</sequence>
<feature type="active site" description="Proton donor" evidence="5">
    <location>
        <position position="90"/>
    </location>
</feature>
<dbReference type="EC" id="3.1.3.48" evidence="2"/>
<dbReference type="InterPro" id="IPR017867">
    <property type="entry name" value="Tyr_phospatase_low_mol_wt"/>
</dbReference>
<evidence type="ECO:0000256" key="1">
    <source>
        <dbReference type="ARBA" id="ARBA00011063"/>
    </source>
</evidence>
<feature type="region of interest" description="Disordered" evidence="6">
    <location>
        <begin position="1"/>
        <end position="30"/>
    </location>
</feature>
<dbReference type="InterPro" id="IPR050438">
    <property type="entry name" value="LMW_PTPase"/>
</dbReference>
<evidence type="ECO:0000313" key="9">
    <source>
        <dbReference type="Proteomes" id="UP000244932"/>
    </source>
</evidence>
<name>A0A2R8A652_9RHOB</name>
<evidence type="ECO:0000256" key="4">
    <source>
        <dbReference type="ARBA" id="ARBA00022912"/>
    </source>
</evidence>
<dbReference type="PANTHER" id="PTHR11717:SF7">
    <property type="entry name" value="LOW MOLECULAR WEIGHT PHOSPHOTYROSINE PROTEIN PHOSPHATASE"/>
    <property type="match status" value="1"/>
</dbReference>
<keyword evidence="3 8" id="KW-0378">Hydrolase</keyword>
<dbReference type="Proteomes" id="UP000244932">
    <property type="component" value="Unassembled WGS sequence"/>
</dbReference>
<accession>A0A2R8A652</accession>
<comment type="similarity">
    <text evidence="1">Belongs to the low molecular weight phosphotyrosine protein phosphatase family.</text>
</comment>
<dbReference type="EMBL" id="OMKW01000001">
    <property type="protein sequence ID" value="SPF27719.1"/>
    <property type="molecule type" value="Genomic_DNA"/>
</dbReference>
<keyword evidence="9" id="KW-1185">Reference proteome</keyword>
<evidence type="ECO:0000256" key="6">
    <source>
        <dbReference type="SAM" id="MobiDB-lite"/>
    </source>
</evidence>
<reference evidence="8 9" key="1">
    <citation type="submission" date="2018-03" db="EMBL/GenBank/DDBJ databases">
        <authorList>
            <person name="Keele B.F."/>
        </authorList>
    </citation>
    <scope>NUCLEOTIDE SEQUENCE [LARGE SCALE GENOMIC DNA]</scope>
    <source>
        <strain evidence="8 9">CeCT 8812</strain>
    </source>
</reference>
<proteinExistence type="inferred from homology"/>
<dbReference type="AlphaFoldDB" id="A0A2R8A652"/>
<evidence type="ECO:0000313" key="8">
    <source>
        <dbReference type="EMBL" id="SPF27719.1"/>
    </source>
</evidence>
<evidence type="ECO:0000256" key="5">
    <source>
        <dbReference type="PIRSR" id="PIRSR617867-1"/>
    </source>
</evidence>
<dbReference type="GO" id="GO:0004725">
    <property type="term" value="F:protein tyrosine phosphatase activity"/>
    <property type="evidence" value="ECO:0007669"/>
    <property type="project" value="UniProtKB-EC"/>
</dbReference>
<protein>
    <recommendedName>
        <fullName evidence="2">protein-tyrosine-phosphatase</fullName>
        <ecNumber evidence="2">3.1.3.48</ecNumber>
    </recommendedName>
</protein>
<evidence type="ECO:0000256" key="2">
    <source>
        <dbReference type="ARBA" id="ARBA00013064"/>
    </source>
</evidence>
<dbReference type="SMART" id="SM00226">
    <property type="entry name" value="LMWPc"/>
    <property type="match status" value="1"/>
</dbReference>
<dbReference type="SUPFAM" id="SSF52788">
    <property type="entry name" value="Phosphotyrosine protein phosphatases I"/>
    <property type="match status" value="1"/>
</dbReference>
<dbReference type="InterPro" id="IPR036196">
    <property type="entry name" value="Ptyr_pPase_sf"/>
</dbReference>
<dbReference type="InterPro" id="IPR023485">
    <property type="entry name" value="Ptyr_pPase"/>
</dbReference>
<dbReference type="PANTHER" id="PTHR11717">
    <property type="entry name" value="LOW MOLECULAR WEIGHT PROTEIN TYROSINE PHOSPHATASE"/>
    <property type="match status" value="1"/>
</dbReference>
<evidence type="ECO:0000259" key="7">
    <source>
        <dbReference type="SMART" id="SM00226"/>
    </source>
</evidence>
<dbReference type="Gene3D" id="3.40.50.2300">
    <property type="match status" value="1"/>
</dbReference>
<evidence type="ECO:0000256" key="3">
    <source>
        <dbReference type="ARBA" id="ARBA00022801"/>
    </source>
</evidence>
<dbReference type="PRINTS" id="PR00719">
    <property type="entry name" value="LMWPTPASE"/>
</dbReference>
<gene>
    <name evidence="8" type="primary">yfkJ</name>
    <name evidence="8" type="ORF">POI8812_00012</name>
</gene>
<organism evidence="8 9">
    <name type="scientific">Pontivivens insulae</name>
    <dbReference type="NCBI Taxonomy" id="1639689"/>
    <lineage>
        <taxon>Bacteria</taxon>
        <taxon>Pseudomonadati</taxon>
        <taxon>Pseudomonadota</taxon>
        <taxon>Alphaproteobacteria</taxon>
        <taxon>Rhodobacterales</taxon>
        <taxon>Paracoccaceae</taxon>
        <taxon>Pontivivens</taxon>
    </lineage>
</organism>
<feature type="domain" description="Phosphotyrosine protein phosphatase I" evidence="7">
    <location>
        <begin position="1"/>
        <end position="114"/>
    </location>
</feature>